<name>K0RTH0_THAOC</name>
<organism evidence="2 3">
    <name type="scientific">Thalassiosira oceanica</name>
    <name type="common">Marine diatom</name>
    <dbReference type="NCBI Taxonomy" id="159749"/>
    <lineage>
        <taxon>Eukaryota</taxon>
        <taxon>Sar</taxon>
        <taxon>Stramenopiles</taxon>
        <taxon>Ochrophyta</taxon>
        <taxon>Bacillariophyta</taxon>
        <taxon>Coscinodiscophyceae</taxon>
        <taxon>Thalassiosirophycidae</taxon>
        <taxon>Thalassiosirales</taxon>
        <taxon>Thalassiosiraceae</taxon>
        <taxon>Thalassiosira</taxon>
    </lineage>
</organism>
<comment type="caution">
    <text evidence="2">The sequence shown here is derived from an EMBL/GenBank/DDBJ whole genome shotgun (WGS) entry which is preliminary data.</text>
</comment>
<protein>
    <submittedName>
        <fullName evidence="2">Uncharacterized protein</fullName>
    </submittedName>
</protein>
<reference evidence="2 3" key="1">
    <citation type="journal article" date="2012" name="Genome Biol.">
        <title>Genome and low-iron response of an oceanic diatom adapted to chronic iron limitation.</title>
        <authorList>
            <person name="Lommer M."/>
            <person name="Specht M."/>
            <person name="Roy A.S."/>
            <person name="Kraemer L."/>
            <person name="Andreson R."/>
            <person name="Gutowska M.A."/>
            <person name="Wolf J."/>
            <person name="Bergner S.V."/>
            <person name="Schilhabel M.B."/>
            <person name="Klostermeier U.C."/>
            <person name="Beiko R.G."/>
            <person name="Rosenstiel P."/>
            <person name="Hippler M."/>
            <person name="Laroche J."/>
        </authorList>
    </citation>
    <scope>NUCLEOTIDE SEQUENCE [LARGE SCALE GENOMIC DNA]</scope>
    <source>
        <strain evidence="2 3">CCMP1005</strain>
    </source>
</reference>
<dbReference type="Proteomes" id="UP000266841">
    <property type="component" value="Unassembled WGS sequence"/>
</dbReference>
<dbReference type="EMBL" id="AGNL01044287">
    <property type="protein sequence ID" value="EJK49987.1"/>
    <property type="molecule type" value="Genomic_DNA"/>
</dbReference>
<evidence type="ECO:0000313" key="2">
    <source>
        <dbReference type="EMBL" id="EJK49987.1"/>
    </source>
</evidence>
<evidence type="ECO:0000256" key="1">
    <source>
        <dbReference type="SAM" id="MobiDB-lite"/>
    </source>
</evidence>
<feature type="region of interest" description="Disordered" evidence="1">
    <location>
        <begin position="1"/>
        <end position="27"/>
    </location>
</feature>
<feature type="region of interest" description="Disordered" evidence="1">
    <location>
        <begin position="125"/>
        <end position="148"/>
    </location>
</feature>
<sequence length="227" mass="24956">MLLDLPVSSRAETAEPCEDNRRAPRTRLRPRDAAAVDVVANEKNRVGTAIALISSSLSFSLWRRTEVRAVSSPFAADVYSTTTTSACPPDADQFFLKPSPRKVKYFITRNCLNWKDLERSIQQARNNDAPPLAVAPRRRPSPRYSTPSTPCPLRSHNISIASAYACEPWLRCWIFRSTFLGVQAPVSRPSSRKIGLPTTTLRVGSVPESCEGLKSSVVIGLDGNLSG</sequence>
<evidence type="ECO:0000313" key="3">
    <source>
        <dbReference type="Proteomes" id="UP000266841"/>
    </source>
</evidence>
<dbReference type="AlphaFoldDB" id="K0RTH0"/>
<proteinExistence type="predicted"/>
<gene>
    <name evidence="2" type="ORF">THAOC_31086</name>
</gene>
<keyword evidence="3" id="KW-1185">Reference proteome</keyword>
<accession>K0RTH0</accession>